<feature type="transmembrane region" description="Helical" evidence="7">
    <location>
        <begin position="381"/>
        <end position="401"/>
    </location>
</feature>
<dbReference type="InterPro" id="IPR036259">
    <property type="entry name" value="MFS_trans_sf"/>
</dbReference>
<comment type="subcellular location">
    <subcellularLocation>
        <location evidence="1">Endomembrane system</location>
        <topology evidence="1">Multi-pass membrane protein</topology>
    </subcellularLocation>
</comment>
<protein>
    <submittedName>
        <fullName evidence="9">MFS transporter</fullName>
    </submittedName>
</protein>
<feature type="transmembrane region" description="Helical" evidence="7">
    <location>
        <begin position="353"/>
        <end position="375"/>
    </location>
</feature>
<evidence type="ECO:0000256" key="2">
    <source>
        <dbReference type="ARBA" id="ARBA00008335"/>
    </source>
</evidence>
<evidence type="ECO:0000256" key="5">
    <source>
        <dbReference type="ARBA" id="ARBA00022989"/>
    </source>
</evidence>
<feature type="transmembrane region" description="Helical" evidence="7">
    <location>
        <begin position="249"/>
        <end position="270"/>
    </location>
</feature>
<dbReference type="InterPro" id="IPR020846">
    <property type="entry name" value="MFS_dom"/>
</dbReference>
<reference evidence="9 10" key="1">
    <citation type="submission" date="2019-09" db="EMBL/GenBank/DDBJ databases">
        <title>Draft genome sequence of Ginsengibacter sp. BR5-29.</title>
        <authorList>
            <person name="Im W.-T."/>
        </authorList>
    </citation>
    <scope>NUCLEOTIDE SEQUENCE [LARGE SCALE GENOMIC DNA]</scope>
    <source>
        <strain evidence="9 10">BR5-29</strain>
    </source>
</reference>
<keyword evidence="3" id="KW-0813">Transport</keyword>
<dbReference type="GO" id="GO:0012505">
    <property type="term" value="C:endomembrane system"/>
    <property type="evidence" value="ECO:0007669"/>
    <property type="project" value="UniProtKB-SubCell"/>
</dbReference>
<evidence type="ECO:0000256" key="3">
    <source>
        <dbReference type="ARBA" id="ARBA00022448"/>
    </source>
</evidence>
<dbReference type="EMBL" id="VYQF01000004">
    <property type="protein sequence ID" value="KAA9038185.1"/>
    <property type="molecule type" value="Genomic_DNA"/>
</dbReference>
<feature type="transmembrane region" description="Helical" evidence="7">
    <location>
        <begin position="317"/>
        <end position="341"/>
    </location>
</feature>
<feature type="transmembrane region" description="Helical" evidence="7">
    <location>
        <begin position="166"/>
        <end position="187"/>
    </location>
</feature>
<name>A0A5J5IG11_9BACT</name>
<feature type="transmembrane region" description="Helical" evidence="7">
    <location>
        <begin position="12"/>
        <end position="31"/>
    </location>
</feature>
<evidence type="ECO:0000256" key="7">
    <source>
        <dbReference type="SAM" id="Phobius"/>
    </source>
</evidence>
<keyword evidence="10" id="KW-1185">Reference proteome</keyword>
<evidence type="ECO:0000313" key="9">
    <source>
        <dbReference type="EMBL" id="KAA9038185.1"/>
    </source>
</evidence>
<dbReference type="GO" id="GO:0016020">
    <property type="term" value="C:membrane"/>
    <property type="evidence" value="ECO:0007669"/>
    <property type="project" value="TreeGrafter"/>
</dbReference>
<keyword evidence="6 7" id="KW-0472">Membrane</keyword>
<dbReference type="PANTHER" id="PTHR23514">
    <property type="entry name" value="BYPASS OF STOP CODON PROTEIN 6"/>
    <property type="match status" value="1"/>
</dbReference>
<feature type="transmembrane region" description="Helical" evidence="7">
    <location>
        <begin position="134"/>
        <end position="154"/>
    </location>
</feature>
<feature type="transmembrane region" description="Helical" evidence="7">
    <location>
        <begin position="51"/>
        <end position="69"/>
    </location>
</feature>
<organism evidence="9 10">
    <name type="scientific">Ginsengibacter hankyongi</name>
    <dbReference type="NCBI Taxonomy" id="2607284"/>
    <lineage>
        <taxon>Bacteria</taxon>
        <taxon>Pseudomonadati</taxon>
        <taxon>Bacteroidota</taxon>
        <taxon>Chitinophagia</taxon>
        <taxon>Chitinophagales</taxon>
        <taxon>Chitinophagaceae</taxon>
        <taxon>Ginsengibacter</taxon>
    </lineage>
</organism>
<dbReference type="PANTHER" id="PTHR23514:SF3">
    <property type="entry name" value="BYPASS OF STOP CODON PROTEIN 6"/>
    <property type="match status" value="1"/>
</dbReference>
<evidence type="ECO:0000256" key="1">
    <source>
        <dbReference type="ARBA" id="ARBA00004127"/>
    </source>
</evidence>
<feature type="transmembrane region" description="Helical" evidence="7">
    <location>
        <begin position="277"/>
        <end position="297"/>
    </location>
</feature>
<dbReference type="InterPro" id="IPR011701">
    <property type="entry name" value="MFS"/>
</dbReference>
<proteinExistence type="inferred from homology"/>
<evidence type="ECO:0000256" key="6">
    <source>
        <dbReference type="ARBA" id="ARBA00023136"/>
    </source>
</evidence>
<feature type="domain" description="Major facilitator superfamily (MFS) profile" evidence="8">
    <location>
        <begin position="6"/>
        <end position="407"/>
    </location>
</feature>
<dbReference type="RefSeq" id="WP_150415745.1">
    <property type="nucleotide sequence ID" value="NZ_VYQF01000004.1"/>
</dbReference>
<sequence length="419" mass="45812">MKNWRIKLSLFINYFVFAILLNSSGIAILQVQNNFGVTKNAAAWIDPCKDLSIAIVSFLVASYIAKFGYKRAMLFALGIITAICFIIPNTPSFFAIKLLFVAVGSCFALIKMSVYSTIGIVTKDSKEHISMMNFIESFFMVGNLSLYFIFSSFVDNSNPQSTAWLNAYYLIGGLALVAFILLFSAKLDESVAHTNAGKPEQPKFSDMFKLMGEPIVIAFIFSAFFYVLIEQSIQNFLPTFNNKVLLLPAVLSIQMGSILAGSTALGRFFAGLVLKKLNWFYAIVGSLLLAALLVILAMPLAKNEAGRHITGWLDAPIAAYIFPLVGLLLAPVYPAINSVILSSLPKPKHGVMSGLIIIFSAIGGTCGSLITGYIFDKYNGQTAFYFTLVPIGILIVSLSVFKRLQKKPLVEALNTGAMH</sequence>
<dbReference type="PROSITE" id="PS50850">
    <property type="entry name" value="MFS"/>
    <property type="match status" value="1"/>
</dbReference>
<dbReference type="Pfam" id="PF07690">
    <property type="entry name" value="MFS_1"/>
    <property type="match status" value="1"/>
</dbReference>
<keyword evidence="4 7" id="KW-0812">Transmembrane</keyword>
<dbReference type="GO" id="GO:0022857">
    <property type="term" value="F:transmembrane transporter activity"/>
    <property type="evidence" value="ECO:0007669"/>
    <property type="project" value="InterPro"/>
</dbReference>
<evidence type="ECO:0000259" key="8">
    <source>
        <dbReference type="PROSITE" id="PS50850"/>
    </source>
</evidence>
<dbReference type="SUPFAM" id="SSF103473">
    <property type="entry name" value="MFS general substrate transporter"/>
    <property type="match status" value="1"/>
</dbReference>
<comment type="caution">
    <text evidence="9">The sequence shown here is derived from an EMBL/GenBank/DDBJ whole genome shotgun (WGS) entry which is preliminary data.</text>
</comment>
<evidence type="ECO:0000256" key="4">
    <source>
        <dbReference type="ARBA" id="ARBA00022692"/>
    </source>
</evidence>
<feature type="transmembrane region" description="Helical" evidence="7">
    <location>
        <begin position="100"/>
        <end position="122"/>
    </location>
</feature>
<dbReference type="AlphaFoldDB" id="A0A5J5IG11"/>
<feature type="transmembrane region" description="Helical" evidence="7">
    <location>
        <begin position="74"/>
        <end position="94"/>
    </location>
</feature>
<accession>A0A5J5IG11</accession>
<dbReference type="Gene3D" id="1.20.1250.20">
    <property type="entry name" value="MFS general substrate transporter like domains"/>
    <property type="match status" value="1"/>
</dbReference>
<gene>
    <name evidence="9" type="ORF">FW778_15670</name>
</gene>
<dbReference type="InterPro" id="IPR051788">
    <property type="entry name" value="MFS_Transporter"/>
</dbReference>
<evidence type="ECO:0000313" key="10">
    <source>
        <dbReference type="Proteomes" id="UP000326903"/>
    </source>
</evidence>
<keyword evidence="5 7" id="KW-1133">Transmembrane helix</keyword>
<comment type="similarity">
    <text evidence="2">Belongs to the major facilitator superfamily.</text>
</comment>
<dbReference type="Proteomes" id="UP000326903">
    <property type="component" value="Unassembled WGS sequence"/>
</dbReference>
<feature type="transmembrane region" description="Helical" evidence="7">
    <location>
        <begin position="208"/>
        <end position="229"/>
    </location>
</feature>